<accession>Q11J15</accession>
<feature type="coiled-coil region" evidence="1">
    <location>
        <begin position="61"/>
        <end position="88"/>
    </location>
</feature>
<dbReference type="HOGENOM" id="CLU_1728081_0_0_5"/>
<evidence type="ECO:0000313" key="3">
    <source>
        <dbReference type="EMBL" id="ABG62610.1"/>
    </source>
</evidence>
<proteinExistence type="predicted"/>
<evidence type="ECO:0000256" key="1">
    <source>
        <dbReference type="SAM" id="Coils"/>
    </source>
</evidence>
<keyword evidence="2" id="KW-1133">Transmembrane helix</keyword>
<keyword evidence="1" id="KW-0175">Coiled coil</keyword>
<name>Q11J15_CHESB</name>
<protein>
    <submittedName>
        <fullName evidence="3">Uncharacterized protein</fullName>
    </submittedName>
</protein>
<evidence type="ECO:0000256" key="2">
    <source>
        <dbReference type="SAM" id="Phobius"/>
    </source>
</evidence>
<dbReference type="KEGG" id="mes:Meso_1214"/>
<dbReference type="STRING" id="266779.Meso_1214"/>
<feature type="transmembrane region" description="Helical" evidence="2">
    <location>
        <begin position="6"/>
        <end position="25"/>
    </location>
</feature>
<dbReference type="AlphaFoldDB" id="Q11J15"/>
<sequence length="151" mass="16182">MNEWFVFAASCVCLAVGLLLCFLPARRYLMPANIGAAGGLFLICGVVLMTTFKWTEVALKISGLEVKLAEAENEARMAQSALTAIKVATSPEGKKQSLDALLANYRQLSNTDPTASQLADFERALDSADVTIVPVQALGAINQRSTDTQND</sequence>
<keyword evidence="2" id="KW-0812">Transmembrane</keyword>
<dbReference type="EMBL" id="CP000390">
    <property type="protein sequence ID" value="ABG62610.1"/>
    <property type="molecule type" value="Genomic_DNA"/>
</dbReference>
<gene>
    <name evidence="3" type="ordered locus">Meso_1214</name>
</gene>
<keyword evidence="2" id="KW-0472">Membrane</keyword>
<dbReference type="OrthoDB" id="9919153at2"/>
<organism evidence="3">
    <name type="scientific">Chelativorans sp. (strain BNC1)</name>
    <dbReference type="NCBI Taxonomy" id="266779"/>
    <lineage>
        <taxon>Bacteria</taxon>
        <taxon>Pseudomonadati</taxon>
        <taxon>Pseudomonadota</taxon>
        <taxon>Alphaproteobacteria</taxon>
        <taxon>Hyphomicrobiales</taxon>
        <taxon>Phyllobacteriaceae</taxon>
        <taxon>Chelativorans</taxon>
    </lineage>
</organism>
<reference evidence="3" key="1">
    <citation type="submission" date="2006-06" db="EMBL/GenBank/DDBJ databases">
        <title>Complete sequence of chromosome of Chelativorans sp. BNC1.</title>
        <authorList>
            <consortium name="US DOE Joint Genome Institute"/>
            <person name="Copeland A."/>
            <person name="Lucas S."/>
            <person name="Lapidus A."/>
            <person name="Barry K."/>
            <person name="Detter J.C."/>
            <person name="Glavina del Rio T."/>
            <person name="Hammon N."/>
            <person name="Israni S."/>
            <person name="Dalin E."/>
            <person name="Tice H."/>
            <person name="Pitluck S."/>
            <person name="Chertkov O."/>
            <person name="Brettin T."/>
            <person name="Bruce D."/>
            <person name="Han C."/>
            <person name="Tapia R."/>
            <person name="Gilna P."/>
            <person name="Schmutz J."/>
            <person name="Larimer F."/>
            <person name="Land M."/>
            <person name="Hauser L."/>
            <person name="Kyrpides N."/>
            <person name="Mikhailova N."/>
            <person name="Richardson P."/>
        </authorList>
    </citation>
    <scope>NUCLEOTIDE SEQUENCE</scope>
    <source>
        <strain evidence="3">BNC1</strain>
    </source>
</reference>
<feature type="transmembrane region" description="Helical" evidence="2">
    <location>
        <begin position="32"/>
        <end position="52"/>
    </location>
</feature>